<keyword evidence="1" id="KW-0812">Transmembrane</keyword>
<reference evidence="3" key="1">
    <citation type="journal article" date="2017" name="Biotechnol. Biofuels">
        <title>Evaluation of environmental bacterial communities as a factor affecting the growth of duckweed Lemna minor.</title>
        <authorList>
            <person name="Ishizawa H."/>
            <person name="Kuroda M."/>
            <person name="Morikawa M."/>
            <person name="Ike M."/>
        </authorList>
    </citation>
    <scope>NUCLEOTIDE SEQUENCE [LARGE SCALE GENOMIC DNA]</scope>
    <source>
        <strain evidence="3">M6</strain>
    </source>
</reference>
<reference evidence="3" key="2">
    <citation type="journal article" date="2017" name="Plant Physiol. Biochem.">
        <title>Differential oxidative and antioxidative response of duckweed Lemna minor toward plant growth promoting/inhibiting bacteria.</title>
        <authorList>
            <person name="Ishizawa H."/>
            <person name="Kuroda M."/>
            <person name="Morikawa M."/>
            <person name="Ike M."/>
        </authorList>
    </citation>
    <scope>NUCLEOTIDE SEQUENCE [LARGE SCALE GENOMIC DNA]</scope>
    <source>
        <strain evidence="3">M6</strain>
    </source>
</reference>
<proteinExistence type="predicted"/>
<evidence type="ECO:0000313" key="3">
    <source>
        <dbReference type="Proteomes" id="UP000278756"/>
    </source>
</evidence>
<keyword evidence="1" id="KW-1133">Transmembrane helix</keyword>
<name>A0A3G9GBS5_9CAUL</name>
<dbReference type="InterPro" id="IPR011088">
    <property type="entry name" value="Phage_phiNM3_A0EWY4"/>
</dbReference>
<gene>
    <name evidence="2" type="ORF">EM6_2638</name>
</gene>
<dbReference type="AlphaFoldDB" id="A0A3G9GBS5"/>
<dbReference type="Pfam" id="PF07509">
    <property type="entry name" value="DUF1523"/>
    <property type="match status" value="1"/>
</dbReference>
<dbReference type="Proteomes" id="UP000278756">
    <property type="component" value="Chromosome 2"/>
</dbReference>
<evidence type="ECO:0000256" key="1">
    <source>
        <dbReference type="SAM" id="Phobius"/>
    </source>
</evidence>
<dbReference type="EMBL" id="AP018828">
    <property type="protein sequence ID" value="BBF82018.1"/>
    <property type="molecule type" value="Genomic_DNA"/>
</dbReference>
<keyword evidence="1" id="KW-0472">Membrane</keyword>
<feature type="transmembrane region" description="Helical" evidence="1">
    <location>
        <begin position="12"/>
        <end position="33"/>
    </location>
</feature>
<sequence>MKYNGMKKTLRIAGIALTVIGLMFVGWVTTPYWSHGEAVVEVTGTTTKREGGRDVYLVFTTSGTFRNTDSLHYLKFDSSDLQGQLNRPGRYRINYYGFRVPVLSLYRNITRAEPAP</sequence>
<accession>A0A3G9GBS5</accession>
<protein>
    <submittedName>
        <fullName evidence="2">Uncharacterized protein</fullName>
    </submittedName>
</protein>
<evidence type="ECO:0000313" key="2">
    <source>
        <dbReference type="EMBL" id="BBF82018.1"/>
    </source>
</evidence>
<organism evidence="2 3">
    <name type="scientific">Asticcacaulis excentricus</name>
    <dbReference type="NCBI Taxonomy" id="78587"/>
    <lineage>
        <taxon>Bacteria</taxon>
        <taxon>Pseudomonadati</taxon>
        <taxon>Pseudomonadota</taxon>
        <taxon>Alphaproteobacteria</taxon>
        <taxon>Caulobacterales</taxon>
        <taxon>Caulobacteraceae</taxon>
        <taxon>Asticcacaulis</taxon>
    </lineage>
</organism>